<keyword evidence="6 10" id="KW-0808">Transferase</keyword>
<dbReference type="EC" id="2.1.1.193" evidence="10"/>
<dbReference type="InterPro" id="IPR029026">
    <property type="entry name" value="tRNA_m1G_MTases_N"/>
</dbReference>
<protein>
    <recommendedName>
        <fullName evidence="10">Ribosomal RNA small subunit methyltransferase E</fullName>
        <ecNumber evidence="10">2.1.1.193</ecNumber>
    </recommendedName>
</protein>
<evidence type="ECO:0000313" key="14">
    <source>
        <dbReference type="Proteomes" id="UP000319852"/>
    </source>
</evidence>
<dbReference type="SUPFAM" id="SSF75217">
    <property type="entry name" value="alpha/beta knot"/>
    <property type="match status" value="1"/>
</dbReference>
<evidence type="ECO:0000256" key="2">
    <source>
        <dbReference type="ARBA" id="ARBA00005528"/>
    </source>
</evidence>
<keyword evidence="7 10" id="KW-0949">S-adenosyl-L-methionine</keyword>
<dbReference type="InterPro" id="IPR029028">
    <property type="entry name" value="Alpha/beta_knot_MTases"/>
</dbReference>
<organism evidence="13 14">
    <name type="scientific">Adhaeretor mobilis</name>
    <dbReference type="NCBI Taxonomy" id="1930276"/>
    <lineage>
        <taxon>Bacteria</taxon>
        <taxon>Pseudomonadati</taxon>
        <taxon>Planctomycetota</taxon>
        <taxon>Planctomycetia</taxon>
        <taxon>Pirellulales</taxon>
        <taxon>Lacipirellulaceae</taxon>
        <taxon>Adhaeretor</taxon>
    </lineage>
</organism>
<dbReference type="RefSeq" id="WP_145057353.1">
    <property type="nucleotide sequence ID" value="NZ_CP036263.1"/>
</dbReference>
<dbReference type="GO" id="GO:0070475">
    <property type="term" value="P:rRNA base methylation"/>
    <property type="evidence" value="ECO:0007669"/>
    <property type="project" value="TreeGrafter"/>
</dbReference>
<evidence type="ECO:0000256" key="1">
    <source>
        <dbReference type="ARBA" id="ARBA00004496"/>
    </source>
</evidence>
<comment type="subcellular location">
    <subcellularLocation>
        <location evidence="1 10">Cytoplasm</location>
    </subcellularLocation>
</comment>
<dbReference type="PIRSF" id="PIRSF015601">
    <property type="entry name" value="MTase_slr0722"/>
    <property type="match status" value="1"/>
</dbReference>
<dbReference type="NCBIfam" id="TIGR00046">
    <property type="entry name" value="RsmE family RNA methyltransferase"/>
    <property type="match status" value="1"/>
</dbReference>
<evidence type="ECO:0000256" key="6">
    <source>
        <dbReference type="ARBA" id="ARBA00022679"/>
    </source>
</evidence>
<dbReference type="GO" id="GO:0005737">
    <property type="term" value="C:cytoplasm"/>
    <property type="evidence" value="ECO:0007669"/>
    <property type="project" value="UniProtKB-SubCell"/>
</dbReference>
<dbReference type="Pfam" id="PF04452">
    <property type="entry name" value="Methyltrans_RNA"/>
    <property type="match status" value="1"/>
</dbReference>
<dbReference type="InterPro" id="IPR046887">
    <property type="entry name" value="RsmE_PUA-like"/>
</dbReference>
<evidence type="ECO:0000256" key="4">
    <source>
        <dbReference type="ARBA" id="ARBA00022552"/>
    </source>
</evidence>
<dbReference type="InterPro" id="IPR015947">
    <property type="entry name" value="PUA-like_sf"/>
</dbReference>
<dbReference type="CDD" id="cd18084">
    <property type="entry name" value="RsmE-like"/>
    <property type="match status" value="1"/>
</dbReference>
<evidence type="ECO:0000259" key="12">
    <source>
        <dbReference type="Pfam" id="PF20260"/>
    </source>
</evidence>
<keyword evidence="3 10" id="KW-0963">Cytoplasm</keyword>
<dbReference type="Proteomes" id="UP000319852">
    <property type="component" value="Chromosome"/>
</dbReference>
<evidence type="ECO:0000256" key="10">
    <source>
        <dbReference type="PIRNR" id="PIRNR015601"/>
    </source>
</evidence>
<gene>
    <name evidence="13" type="primary">rsmE</name>
    <name evidence="13" type="ORF">HG15A2_04390</name>
</gene>
<evidence type="ECO:0000256" key="5">
    <source>
        <dbReference type="ARBA" id="ARBA00022603"/>
    </source>
</evidence>
<evidence type="ECO:0000313" key="13">
    <source>
        <dbReference type="EMBL" id="QDS97179.1"/>
    </source>
</evidence>
<dbReference type="Pfam" id="PF20260">
    <property type="entry name" value="PUA_4"/>
    <property type="match status" value="1"/>
</dbReference>
<dbReference type="EMBL" id="CP036263">
    <property type="protein sequence ID" value="QDS97179.1"/>
    <property type="molecule type" value="Genomic_DNA"/>
</dbReference>
<keyword evidence="5 10" id="KW-0489">Methyltransferase</keyword>
<dbReference type="SUPFAM" id="SSF88697">
    <property type="entry name" value="PUA domain-like"/>
    <property type="match status" value="1"/>
</dbReference>
<dbReference type="OrthoDB" id="9815641at2"/>
<evidence type="ECO:0000256" key="3">
    <source>
        <dbReference type="ARBA" id="ARBA00022490"/>
    </source>
</evidence>
<name>A0A517MQL4_9BACT</name>
<keyword evidence="14" id="KW-1185">Reference proteome</keyword>
<comment type="function">
    <text evidence="8 10">Specifically methylates the N3 position of the uracil ring of uridine 1498 (m3U1498) in 16S rRNA. Acts on the fully assembled 30S ribosomal subunit.</text>
</comment>
<feature type="domain" description="Ribosomal RNA small subunit methyltransferase E PUA-like" evidence="12">
    <location>
        <begin position="21"/>
        <end position="57"/>
    </location>
</feature>
<dbReference type="KEGG" id="amob:HG15A2_04390"/>
<proteinExistence type="inferred from homology"/>
<dbReference type="GO" id="GO:0070042">
    <property type="term" value="F:rRNA (uridine-N3-)-methyltransferase activity"/>
    <property type="evidence" value="ECO:0007669"/>
    <property type="project" value="TreeGrafter"/>
</dbReference>
<evidence type="ECO:0000256" key="8">
    <source>
        <dbReference type="ARBA" id="ARBA00025699"/>
    </source>
</evidence>
<comment type="catalytic activity">
    <reaction evidence="9 10">
        <text>uridine(1498) in 16S rRNA + S-adenosyl-L-methionine = N(3)-methyluridine(1498) in 16S rRNA + S-adenosyl-L-homocysteine + H(+)</text>
        <dbReference type="Rhea" id="RHEA:42920"/>
        <dbReference type="Rhea" id="RHEA-COMP:10283"/>
        <dbReference type="Rhea" id="RHEA-COMP:10284"/>
        <dbReference type="ChEBI" id="CHEBI:15378"/>
        <dbReference type="ChEBI" id="CHEBI:57856"/>
        <dbReference type="ChEBI" id="CHEBI:59789"/>
        <dbReference type="ChEBI" id="CHEBI:65315"/>
        <dbReference type="ChEBI" id="CHEBI:74502"/>
        <dbReference type="EC" id="2.1.1.193"/>
    </reaction>
</comment>
<evidence type="ECO:0000259" key="11">
    <source>
        <dbReference type="Pfam" id="PF04452"/>
    </source>
</evidence>
<sequence length="236" mass="25672">MPTLQRRCYSAKPVTGDTLVIDGPEAHHLLHVLRVQPGQSLVVFDGTGVEFACDVSECRRAEIELVVRSAEPVDRELPYSLELGVALPKGDRTRWIIEKCVELGVTKVTPLVTDYGDRKAKLESATKLQRHVIEASKQCGRNVLLGISRAVQFAEWVQESGEHPCLQLLAHPGGVALHRVKPTSQGPTRLAIGPEGGFSDVEVAQAQAANWQIVDLGPRILRIETAALKLVAAVAE</sequence>
<evidence type="ECO:0000256" key="9">
    <source>
        <dbReference type="ARBA" id="ARBA00047944"/>
    </source>
</evidence>
<dbReference type="PANTHER" id="PTHR30027">
    <property type="entry name" value="RIBOSOMAL RNA SMALL SUBUNIT METHYLTRANSFERASE E"/>
    <property type="match status" value="1"/>
</dbReference>
<dbReference type="AlphaFoldDB" id="A0A517MQL4"/>
<dbReference type="PANTHER" id="PTHR30027:SF3">
    <property type="entry name" value="16S RRNA (URACIL(1498)-N(3))-METHYLTRANSFERASE"/>
    <property type="match status" value="1"/>
</dbReference>
<accession>A0A517MQL4</accession>
<dbReference type="Gene3D" id="3.40.1280.10">
    <property type="match status" value="1"/>
</dbReference>
<comment type="similarity">
    <text evidence="2 10">Belongs to the RNA methyltransferase RsmE family.</text>
</comment>
<evidence type="ECO:0000256" key="7">
    <source>
        <dbReference type="ARBA" id="ARBA00022691"/>
    </source>
</evidence>
<feature type="domain" description="Ribosomal RNA small subunit methyltransferase E methyltransferase" evidence="11">
    <location>
        <begin position="76"/>
        <end position="234"/>
    </location>
</feature>
<dbReference type="InterPro" id="IPR046886">
    <property type="entry name" value="RsmE_MTase_dom"/>
</dbReference>
<keyword evidence="4 10" id="KW-0698">rRNA processing</keyword>
<reference evidence="13 14" key="1">
    <citation type="submission" date="2019-02" db="EMBL/GenBank/DDBJ databases">
        <title>Deep-cultivation of Planctomycetes and their phenomic and genomic characterization uncovers novel biology.</title>
        <authorList>
            <person name="Wiegand S."/>
            <person name="Jogler M."/>
            <person name="Boedeker C."/>
            <person name="Pinto D."/>
            <person name="Vollmers J."/>
            <person name="Rivas-Marin E."/>
            <person name="Kohn T."/>
            <person name="Peeters S.H."/>
            <person name="Heuer A."/>
            <person name="Rast P."/>
            <person name="Oberbeckmann S."/>
            <person name="Bunk B."/>
            <person name="Jeske O."/>
            <person name="Meyerdierks A."/>
            <person name="Storesund J.E."/>
            <person name="Kallscheuer N."/>
            <person name="Luecker S."/>
            <person name="Lage O.M."/>
            <person name="Pohl T."/>
            <person name="Merkel B.J."/>
            <person name="Hornburger P."/>
            <person name="Mueller R.-W."/>
            <person name="Bruemmer F."/>
            <person name="Labrenz M."/>
            <person name="Spormann A.M."/>
            <person name="Op den Camp H."/>
            <person name="Overmann J."/>
            <person name="Amann R."/>
            <person name="Jetten M.S.M."/>
            <person name="Mascher T."/>
            <person name="Medema M.H."/>
            <person name="Devos D.P."/>
            <person name="Kaster A.-K."/>
            <person name="Ovreas L."/>
            <person name="Rohde M."/>
            <person name="Galperin M.Y."/>
            <person name="Jogler C."/>
        </authorList>
    </citation>
    <scope>NUCLEOTIDE SEQUENCE [LARGE SCALE GENOMIC DNA]</scope>
    <source>
        <strain evidence="13 14">HG15A2</strain>
    </source>
</reference>
<dbReference type="InterPro" id="IPR006700">
    <property type="entry name" value="RsmE"/>
</dbReference>